<comment type="caution">
    <text evidence="2">The sequence shown here is derived from an EMBL/GenBank/DDBJ whole genome shotgun (WGS) entry which is preliminary data.</text>
</comment>
<dbReference type="SUPFAM" id="SSF109604">
    <property type="entry name" value="HD-domain/PDEase-like"/>
    <property type="match status" value="1"/>
</dbReference>
<dbReference type="EMBL" id="BONW01000004">
    <property type="protein sequence ID" value="GIG86485.1"/>
    <property type="molecule type" value="Genomic_DNA"/>
</dbReference>
<keyword evidence="3" id="KW-1185">Reference proteome</keyword>
<dbReference type="Proteomes" id="UP000646749">
    <property type="component" value="Unassembled WGS sequence"/>
</dbReference>
<sequence length="200" mass="21988">MLIVVTATPLHRALADPGTPPLRPLPAEAAELLLALHAPARLAAHLRAVHDVAAQLLEWLGQRHPDLPVDHRAVLFGAATHDIGKTRHPEELSGPGSRHEPAGEEILLGYGVHPDLARFAATHASWDSPDVTIEELLVSLADKVWKGRRETDLENRVVDRLAVVGDQQRWAAFLELDDVLSRIAEQADARLDFQARYPTD</sequence>
<feature type="domain" description="HD" evidence="1">
    <location>
        <begin position="44"/>
        <end position="144"/>
    </location>
</feature>
<organism evidence="2 3">
    <name type="scientific">Plantactinospora endophytica</name>
    <dbReference type="NCBI Taxonomy" id="673535"/>
    <lineage>
        <taxon>Bacteria</taxon>
        <taxon>Bacillati</taxon>
        <taxon>Actinomycetota</taxon>
        <taxon>Actinomycetes</taxon>
        <taxon>Micromonosporales</taxon>
        <taxon>Micromonosporaceae</taxon>
        <taxon>Plantactinospora</taxon>
    </lineage>
</organism>
<name>A0ABQ4DVL3_9ACTN</name>
<accession>A0ABQ4DVL3</accession>
<dbReference type="Gene3D" id="1.10.3210.10">
    <property type="entry name" value="Hypothetical protein af1432"/>
    <property type="match status" value="1"/>
</dbReference>
<dbReference type="Pfam" id="PF01966">
    <property type="entry name" value="HD"/>
    <property type="match status" value="1"/>
</dbReference>
<proteinExistence type="predicted"/>
<protein>
    <submittedName>
        <fullName evidence="2">Phosphohydrolase</fullName>
    </submittedName>
</protein>
<evidence type="ECO:0000313" key="3">
    <source>
        <dbReference type="Proteomes" id="UP000646749"/>
    </source>
</evidence>
<evidence type="ECO:0000259" key="1">
    <source>
        <dbReference type="Pfam" id="PF01966"/>
    </source>
</evidence>
<evidence type="ECO:0000313" key="2">
    <source>
        <dbReference type="EMBL" id="GIG86485.1"/>
    </source>
</evidence>
<dbReference type="InterPro" id="IPR006674">
    <property type="entry name" value="HD_domain"/>
</dbReference>
<gene>
    <name evidence="2" type="ORF">Pen02_14210</name>
</gene>
<reference evidence="2 3" key="1">
    <citation type="submission" date="2021-01" db="EMBL/GenBank/DDBJ databases">
        <title>Whole genome shotgun sequence of Plantactinospora endophytica NBRC 110450.</title>
        <authorList>
            <person name="Komaki H."/>
            <person name="Tamura T."/>
        </authorList>
    </citation>
    <scope>NUCLEOTIDE SEQUENCE [LARGE SCALE GENOMIC DNA]</scope>
    <source>
        <strain evidence="2 3">NBRC 110450</strain>
    </source>
</reference>